<dbReference type="PANTHER" id="PTHR44757">
    <property type="entry name" value="DIGUANYLATE CYCLASE DGCP"/>
    <property type="match status" value="1"/>
</dbReference>
<dbReference type="SUPFAM" id="SSF55073">
    <property type="entry name" value="Nucleotide cyclase"/>
    <property type="match status" value="1"/>
</dbReference>
<feature type="transmembrane region" description="Helical" evidence="1">
    <location>
        <begin position="284"/>
        <end position="307"/>
    </location>
</feature>
<dbReference type="Proteomes" id="UP000000639">
    <property type="component" value="Chromosome"/>
</dbReference>
<protein>
    <submittedName>
        <fullName evidence="4">Diguanylate cyclase/phosphodiesterase</fullName>
    </submittedName>
</protein>
<sequence>MTLRKKIRYIILPVIIALSAMISLLYYHLYKNQIIENKITLLNGRLENQLLHAEYQLDYVKSYLRQKIESKEASLIFNAKQGDNNLSAPDITAFLNLFVNRKNSANKSNHVINDFVIFDSYKKLIVHINTRDPFAKPMLKTTTKAVLDQIFDQADPNKKISQYHYFLDDPYINKMPSLYIIQAFSRYQLSSKLFYESNEDTYLAQAQLDLNFFTEEIRVLIDENNGYFNYRFINKNTNADNFSFTSTPFQVNDNGAYEGRFGSSLFDIILTLDKNYFAEQLNNLIATFLLLNFIVIILSYLLLIWLIDQQIILPITKLAKSIKEVEASLVVELKPLTTKDEVADLNESYISLINKINTLANNDSLTGLANRGSFNEKLSAIMDARQKNKTYVALFFIDLDNFKYVNDTFGHDTGDRLLVVFSQRLQQLLRAEDNFISGNMIDSIARLGGDEFVILMNGLPSIETIESIGKRICDLFHNGFRIGEEQFDVHASIGIAYSNDHQINGEGLLTQADDAMYLAKRAGKNNFKLFSDEIKEKMLFEKNIENELIDAHRDNKLHLVFMPAYCAETRILRGYEILLRCPSLLNVGIGPDVFIPIAENTDLILAIDLWVAQQTVIRLKEVIHKNRFTGFFSFNVSSKSLRNDRFYTTLKEFINTSDINPKQLELEITETCLMPDDHQAVASLDQLKSLGVRIALDDFGTGYTSFGQILNYPLDTLKIDRSFVTDLRNTPVGQKPTLDIIFELAKAYQLSVIVEGIETQADFEHVKTLGCDIVQGFYFSNPRTWTEVLKHCGKLHQIDKRPDQQKNIAC</sequence>
<keyword evidence="1" id="KW-0472">Membrane</keyword>
<dbReference type="KEGG" id="pin:Ping_1239"/>
<dbReference type="OrthoDB" id="9804951at2"/>
<dbReference type="SUPFAM" id="SSF141868">
    <property type="entry name" value="EAL domain-like"/>
    <property type="match status" value="1"/>
</dbReference>
<dbReference type="eggNOG" id="COG5001">
    <property type="taxonomic scope" value="Bacteria"/>
</dbReference>
<accession>A1SUA4</accession>
<reference evidence="4 5" key="1">
    <citation type="submission" date="2007-01" db="EMBL/GenBank/DDBJ databases">
        <title>Complete sequence of Psychromonas ingrahamii 37.</title>
        <authorList>
            <consortium name="US DOE Joint Genome Institute"/>
            <person name="Copeland A."/>
            <person name="Lucas S."/>
            <person name="Lapidus A."/>
            <person name="Barry K."/>
            <person name="Detter J.C."/>
            <person name="Glavina del Rio T."/>
            <person name="Hammon N."/>
            <person name="Israni S."/>
            <person name="Dalin E."/>
            <person name="Tice H."/>
            <person name="Pitluck S."/>
            <person name="Thompson L.S."/>
            <person name="Brettin T."/>
            <person name="Bruce D."/>
            <person name="Han C."/>
            <person name="Tapia R."/>
            <person name="Schmutz J."/>
            <person name="Larimer F."/>
            <person name="Land M."/>
            <person name="Hauser L."/>
            <person name="Kyrpides N."/>
            <person name="Ivanova N."/>
            <person name="Staley J."/>
            <person name="Richardson P."/>
        </authorList>
    </citation>
    <scope>NUCLEOTIDE SEQUENCE [LARGE SCALE GENOMIC DNA]</scope>
    <source>
        <strain evidence="4 5">37</strain>
    </source>
</reference>
<name>A1SUA4_PSYIN</name>
<evidence type="ECO:0000313" key="4">
    <source>
        <dbReference type="EMBL" id="ABM03069.1"/>
    </source>
</evidence>
<dbReference type="CDD" id="cd01948">
    <property type="entry name" value="EAL"/>
    <property type="match status" value="1"/>
</dbReference>
<evidence type="ECO:0000259" key="2">
    <source>
        <dbReference type="PROSITE" id="PS50883"/>
    </source>
</evidence>
<dbReference type="RefSeq" id="WP_011769632.1">
    <property type="nucleotide sequence ID" value="NC_008709.1"/>
</dbReference>
<dbReference type="InterPro" id="IPR000160">
    <property type="entry name" value="GGDEF_dom"/>
</dbReference>
<feature type="transmembrane region" description="Helical" evidence="1">
    <location>
        <begin position="7"/>
        <end position="29"/>
    </location>
</feature>
<organism evidence="4 5">
    <name type="scientific">Psychromonas ingrahamii (strain DSM 17664 / CCUG 51855 / 37)</name>
    <dbReference type="NCBI Taxonomy" id="357804"/>
    <lineage>
        <taxon>Bacteria</taxon>
        <taxon>Pseudomonadati</taxon>
        <taxon>Pseudomonadota</taxon>
        <taxon>Gammaproteobacteria</taxon>
        <taxon>Alteromonadales</taxon>
        <taxon>Psychromonadaceae</taxon>
        <taxon>Psychromonas</taxon>
    </lineage>
</organism>
<evidence type="ECO:0000259" key="3">
    <source>
        <dbReference type="PROSITE" id="PS50887"/>
    </source>
</evidence>
<dbReference type="InterPro" id="IPR035919">
    <property type="entry name" value="EAL_sf"/>
</dbReference>
<dbReference type="Gene3D" id="6.10.340.10">
    <property type="match status" value="1"/>
</dbReference>
<dbReference type="InterPro" id="IPR043128">
    <property type="entry name" value="Rev_trsase/Diguanyl_cyclase"/>
</dbReference>
<dbReference type="InterPro" id="IPR052155">
    <property type="entry name" value="Biofilm_reg_signaling"/>
</dbReference>
<dbReference type="STRING" id="357804.Ping_1239"/>
<keyword evidence="1" id="KW-1133">Transmembrane helix</keyword>
<dbReference type="HOGENOM" id="CLU_348103_0_0_6"/>
<keyword evidence="1" id="KW-0812">Transmembrane</keyword>
<evidence type="ECO:0000256" key="1">
    <source>
        <dbReference type="SAM" id="Phobius"/>
    </source>
</evidence>
<dbReference type="PROSITE" id="PS50883">
    <property type="entry name" value="EAL"/>
    <property type="match status" value="1"/>
</dbReference>
<dbReference type="CDD" id="cd01949">
    <property type="entry name" value="GGDEF"/>
    <property type="match status" value="1"/>
</dbReference>
<dbReference type="SMART" id="SM00052">
    <property type="entry name" value="EAL"/>
    <property type="match status" value="1"/>
</dbReference>
<feature type="domain" description="GGDEF" evidence="3">
    <location>
        <begin position="390"/>
        <end position="532"/>
    </location>
</feature>
<feature type="domain" description="EAL" evidence="2">
    <location>
        <begin position="541"/>
        <end position="796"/>
    </location>
</feature>
<dbReference type="PANTHER" id="PTHR44757:SF2">
    <property type="entry name" value="BIOFILM ARCHITECTURE MAINTENANCE PROTEIN MBAA"/>
    <property type="match status" value="1"/>
</dbReference>
<dbReference type="SMART" id="SM00267">
    <property type="entry name" value="GGDEF"/>
    <property type="match status" value="1"/>
</dbReference>
<proteinExistence type="predicted"/>
<dbReference type="Gene3D" id="3.20.20.450">
    <property type="entry name" value="EAL domain"/>
    <property type="match status" value="1"/>
</dbReference>
<dbReference type="NCBIfam" id="TIGR00254">
    <property type="entry name" value="GGDEF"/>
    <property type="match status" value="1"/>
</dbReference>
<dbReference type="PROSITE" id="PS50887">
    <property type="entry name" value="GGDEF"/>
    <property type="match status" value="1"/>
</dbReference>
<dbReference type="Pfam" id="PF00563">
    <property type="entry name" value="EAL"/>
    <property type="match status" value="1"/>
</dbReference>
<dbReference type="InterPro" id="IPR001633">
    <property type="entry name" value="EAL_dom"/>
</dbReference>
<dbReference type="EMBL" id="CP000510">
    <property type="protein sequence ID" value="ABM03069.1"/>
    <property type="molecule type" value="Genomic_DNA"/>
</dbReference>
<evidence type="ECO:0000313" key="5">
    <source>
        <dbReference type="Proteomes" id="UP000000639"/>
    </source>
</evidence>
<dbReference type="AlphaFoldDB" id="A1SUA4"/>
<dbReference type="Gene3D" id="3.30.70.270">
    <property type="match status" value="1"/>
</dbReference>
<keyword evidence="5" id="KW-1185">Reference proteome</keyword>
<dbReference type="InterPro" id="IPR029787">
    <property type="entry name" value="Nucleotide_cyclase"/>
</dbReference>
<gene>
    <name evidence="4" type="ordered locus">Ping_1239</name>
</gene>
<dbReference type="Pfam" id="PF00990">
    <property type="entry name" value="GGDEF"/>
    <property type="match status" value="1"/>
</dbReference>